<feature type="non-terminal residue" evidence="1">
    <location>
        <position position="60"/>
    </location>
</feature>
<name>A0A4U0UUU5_9PEZI</name>
<keyword evidence="2" id="KW-1185">Reference proteome</keyword>
<dbReference type="OrthoDB" id="2832510at2759"/>
<dbReference type="AlphaFoldDB" id="A0A4U0UUU5"/>
<evidence type="ECO:0000313" key="1">
    <source>
        <dbReference type="EMBL" id="TKA39830.1"/>
    </source>
</evidence>
<gene>
    <name evidence="1" type="ORF">B0A55_13819</name>
</gene>
<proteinExistence type="predicted"/>
<evidence type="ECO:0000313" key="2">
    <source>
        <dbReference type="Proteomes" id="UP000309340"/>
    </source>
</evidence>
<sequence>MKVVTGEEGGEIACIGRWNFFPHGYDFAKHHTASVTNFLPPTAQAPEGPFRVDLYREIVH</sequence>
<reference evidence="1 2" key="1">
    <citation type="submission" date="2017-03" db="EMBL/GenBank/DDBJ databases">
        <title>Genomes of endolithic fungi from Antarctica.</title>
        <authorList>
            <person name="Coleine C."/>
            <person name="Masonjones S."/>
            <person name="Stajich J.E."/>
        </authorList>
    </citation>
    <scope>NUCLEOTIDE SEQUENCE [LARGE SCALE GENOMIC DNA]</scope>
    <source>
        <strain evidence="1 2">CCFEE 5184</strain>
    </source>
</reference>
<protein>
    <submittedName>
        <fullName evidence="1">Uncharacterized protein</fullName>
    </submittedName>
</protein>
<accession>A0A4U0UUU5</accession>
<organism evidence="1 2">
    <name type="scientific">Friedmanniomyces simplex</name>
    <dbReference type="NCBI Taxonomy" id="329884"/>
    <lineage>
        <taxon>Eukaryota</taxon>
        <taxon>Fungi</taxon>
        <taxon>Dikarya</taxon>
        <taxon>Ascomycota</taxon>
        <taxon>Pezizomycotina</taxon>
        <taxon>Dothideomycetes</taxon>
        <taxon>Dothideomycetidae</taxon>
        <taxon>Mycosphaerellales</taxon>
        <taxon>Teratosphaeriaceae</taxon>
        <taxon>Friedmanniomyces</taxon>
    </lineage>
</organism>
<comment type="caution">
    <text evidence="1">The sequence shown here is derived from an EMBL/GenBank/DDBJ whole genome shotgun (WGS) entry which is preliminary data.</text>
</comment>
<dbReference type="Proteomes" id="UP000309340">
    <property type="component" value="Unassembled WGS sequence"/>
</dbReference>
<dbReference type="EMBL" id="NAJQ01002661">
    <property type="protein sequence ID" value="TKA39830.1"/>
    <property type="molecule type" value="Genomic_DNA"/>
</dbReference>